<evidence type="ECO:0000256" key="3">
    <source>
        <dbReference type="ARBA" id="ARBA00020203"/>
    </source>
</evidence>
<dbReference type="GO" id="GO:0005677">
    <property type="term" value="C:chromatin silencing complex"/>
    <property type="evidence" value="ECO:0007669"/>
    <property type="project" value="TreeGrafter"/>
</dbReference>
<dbReference type="InterPro" id="IPR042036">
    <property type="entry name" value="RRP8_N"/>
</dbReference>
<evidence type="ECO:0000256" key="8">
    <source>
        <dbReference type="ARBA" id="ARBA00022691"/>
    </source>
</evidence>
<keyword evidence="16" id="KW-1185">Reference proteome</keyword>
<keyword evidence="7 13" id="KW-0808">Transferase</keyword>
<dbReference type="GO" id="GO:0005730">
    <property type="term" value="C:nucleolus"/>
    <property type="evidence" value="ECO:0007669"/>
    <property type="project" value="UniProtKB-SubCell"/>
</dbReference>
<keyword evidence="9" id="KW-0156">Chromatin regulator</keyword>
<comment type="function">
    <text evidence="13">Probable methyltransferase required to silence rDNA.</text>
</comment>
<evidence type="ECO:0000256" key="9">
    <source>
        <dbReference type="ARBA" id="ARBA00022853"/>
    </source>
</evidence>
<dbReference type="GO" id="GO:0042149">
    <property type="term" value="P:cellular response to glucose starvation"/>
    <property type="evidence" value="ECO:0007669"/>
    <property type="project" value="TreeGrafter"/>
</dbReference>
<dbReference type="PANTHER" id="PTHR12787:SF0">
    <property type="entry name" value="RIBOSOMAL RNA-PROCESSING PROTEIN 8"/>
    <property type="match status" value="1"/>
</dbReference>
<proteinExistence type="inferred from homology"/>
<dbReference type="GO" id="GO:0033553">
    <property type="term" value="C:rDNA heterochromatin"/>
    <property type="evidence" value="ECO:0007669"/>
    <property type="project" value="TreeGrafter"/>
</dbReference>
<dbReference type="OrthoDB" id="10258825at2759"/>
<dbReference type="FunFam" id="3.40.50.150:FF:000068">
    <property type="entry name" value="Ribosomal RNA-processing protein 8"/>
    <property type="match status" value="1"/>
</dbReference>
<reference evidence="15 16" key="1">
    <citation type="submission" date="2020-08" db="EMBL/GenBank/DDBJ databases">
        <title>Aphidius gifuensis genome sequencing and assembly.</title>
        <authorList>
            <person name="Du Z."/>
        </authorList>
    </citation>
    <scope>NUCLEOTIDE SEQUENCE [LARGE SCALE GENOMIC DNA]</scope>
    <source>
        <strain evidence="15">YNYX2018</strain>
        <tissue evidence="15">Adults</tissue>
    </source>
</reference>
<comment type="similarity">
    <text evidence="2 13">Belongs to the methyltransferase superfamily. RRP8 family.</text>
</comment>
<evidence type="ECO:0000256" key="11">
    <source>
        <dbReference type="ARBA" id="ARBA00023163"/>
    </source>
</evidence>
<keyword evidence="8 13" id="KW-0949">S-adenosyl-L-methionine</keyword>
<keyword evidence="10" id="KW-0805">Transcription regulation</keyword>
<evidence type="ECO:0000256" key="10">
    <source>
        <dbReference type="ARBA" id="ARBA00023015"/>
    </source>
</evidence>
<evidence type="ECO:0000256" key="2">
    <source>
        <dbReference type="ARBA" id="ARBA00006301"/>
    </source>
</evidence>
<dbReference type="GO" id="GO:0006364">
    <property type="term" value="P:rRNA processing"/>
    <property type="evidence" value="ECO:0007669"/>
    <property type="project" value="UniProtKB-UniRule"/>
</dbReference>
<evidence type="ECO:0000256" key="13">
    <source>
        <dbReference type="RuleBase" id="RU365074"/>
    </source>
</evidence>
<protein>
    <recommendedName>
        <fullName evidence="3 13">Ribosomal RNA-processing protein 8</fullName>
        <ecNumber evidence="13">2.1.1.-</ecNumber>
    </recommendedName>
</protein>
<dbReference type="GO" id="GO:0008168">
    <property type="term" value="F:methyltransferase activity"/>
    <property type="evidence" value="ECO:0007669"/>
    <property type="project" value="UniProtKB-KW"/>
</dbReference>
<feature type="compositionally biased region" description="Polar residues" evidence="14">
    <location>
        <begin position="92"/>
        <end position="106"/>
    </location>
</feature>
<dbReference type="EMBL" id="JACMRX010000004">
    <property type="protein sequence ID" value="KAF7991405.1"/>
    <property type="molecule type" value="Genomic_DNA"/>
</dbReference>
<keyword evidence="4" id="KW-0678">Repressor</keyword>
<dbReference type="GO" id="GO:0000183">
    <property type="term" value="P:rDNA heterochromatin formation"/>
    <property type="evidence" value="ECO:0007669"/>
    <property type="project" value="TreeGrafter"/>
</dbReference>
<comment type="subcellular location">
    <subcellularLocation>
        <location evidence="1 13">Nucleus</location>
        <location evidence="1 13">Nucleolus</location>
    </subcellularLocation>
</comment>
<dbReference type="GO" id="GO:0032259">
    <property type="term" value="P:methylation"/>
    <property type="evidence" value="ECO:0007669"/>
    <property type="project" value="UniProtKB-KW"/>
</dbReference>
<keyword evidence="5 13" id="KW-0698">rRNA processing</keyword>
<evidence type="ECO:0000313" key="15">
    <source>
        <dbReference type="EMBL" id="KAF7991405.1"/>
    </source>
</evidence>
<dbReference type="Gene3D" id="3.40.50.150">
    <property type="entry name" value="Vaccinia Virus protein VP39"/>
    <property type="match status" value="1"/>
</dbReference>
<evidence type="ECO:0000256" key="5">
    <source>
        <dbReference type="ARBA" id="ARBA00022552"/>
    </source>
</evidence>
<accession>A0A834XT33</accession>
<dbReference type="SUPFAM" id="SSF53335">
    <property type="entry name" value="S-adenosyl-L-methionine-dependent methyltransferases"/>
    <property type="match status" value="1"/>
</dbReference>
<comment type="caution">
    <text evidence="15">The sequence shown here is derived from an EMBL/GenBank/DDBJ whole genome shotgun (WGS) entry which is preliminary data.</text>
</comment>
<dbReference type="EC" id="2.1.1.-" evidence="13"/>
<dbReference type="PANTHER" id="PTHR12787">
    <property type="entry name" value="RIBOSOMAL RNA-PROCESSING PROTEIN 8"/>
    <property type="match status" value="1"/>
</dbReference>
<feature type="region of interest" description="Disordered" evidence="14">
    <location>
        <begin position="81"/>
        <end position="112"/>
    </location>
</feature>
<dbReference type="GO" id="GO:0046015">
    <property type="term" value="P:regulation of transcription by glucose"/>
    <property type="evidence" value="ECO:0007669"/>
    <property type="project" value="TreeGrafter"/>
</dbReference>
<evidence type="ECO:0000256" key="12">
    <source>
        <dbReference type="ARBA" id="ARBA00023242"/>
    </source>
</evidence>
<feature type="compositionally biased region" description="Basic residues" evidence="14">
    <location>
        <begin position="81"/>
        <end position="91"/>
    </location>
</feature>
<dbReference type="Proteomes" id="UP000639338">
    <property type="component" value="Unassembled WGS sequence"/>
</dbReference>
<evidence type="ECO:0000256" key="14">
    <source>
        <dbReference type="SAM" id="MobiDB-lite"/>
    </source>
</evidence>
<dbReference type="Gene3D" id="1.10.10.2150">
    <property type="entry name" value="Ribosomal RNA-processing protein 8, N-terminal domain"/>
    <property type="match status" value="1"/>
</dbReference>
<sequence>MSSNLNKKLENNKTKVFKKKDKNMKNKKKNVDSIENGAQKLDNNIKKRKLLSSENNVKVKKIKLDKQQEKLAKNEMNIVKTKKKKNKKSKRQQINTQDKSTTTNSNDKVEQNDNAIVDNKNQLDLNKIQKLLAQKKSMSKEKKEKTMSLRERMLEQLRSARFRYLNETLYNNNSSDSKKLFVEDPDAFEAYHSGYRQQVKQWPLNPLEIIINTIKKMPKEYVVADFGCGDAKLCESVEQKVHSLDLVAVNDKVTACDMAHTSLLTSSVHVVVFCLSLMGKNLADYLLEANRVLKQDGILKIADVESRFENIQEFVKSLEKYGFQNTYQDLSNNLFYFMDFKKIEDVNRRNKNLPQVYLKTCLYKRR</sequence>
<keyword evidence="12 13" id="KW-0539">Nucleus</keyword>
<evidence type="ECO:0000313" key="16">
    <source>
        <dbReference type="Proteomes" id="UP000639338"/>
    </source>
</evidence>
<dbReference type="FunFam" id="1.10.10.2150:FF:000001">
    <property type="entry name" value="Ribosomal RNA-processing protein 8"/>
    <property type="match status" value="1"/>
</dbReference>
<name>A0A834XT33_APHGI</name>
<gene>
    <name evidence="15" type="ORF">HCN44_002967</name>
</gene>
<dbReference type="InterPro" id="IPR007823">
    <property type="entry name" value="RRP8"/>
</dbReference>
<evidence type="ECO:0000256" key="1">
    <source>
        <dbReference type="ARBA" id="ARBA00004604"/>
    </source>
</evidence>
<evidence type="ECO:0000256" key="7">
    <source>
        <dbReference type="ARBA" id="ARBA00022679"/>
    </source>
</evidence>
<keyword evidence="6 13" id="KW-0489">Methyltransferase</keyword>
<dbReference type="Pfam" id="PF05148">
    <property type="entry name" value="Methyltransf_8"/>
    <property type="match status" value="1"/>
</dbReference>
<dbReference type="AlphaFoldDB" id="A0A834XT33"/>
<feature type="region of interest" description="Disordered" evidence="14">
    <location>
        <begin position="1"/>
        <end position="40"/>
    </location>
</feature>
<evidence type="ECO:0000256" key="6">
    <source>
        <dbReference type="ARBA" id="ARBA00022603"/>
    </source>
</evidence>
<dbReference type="InterPro" id="IPR029063">
    <property type="entry name" value="SAM-dependent_MTases_sf"/>
</dbReference>
<evidence type="ECO:0000256" key="4">
    <source>
        <dbReference type="ARBA" id="ARBA00022491"/>
    </source>
</evidence>
<organism evidence="15 16">
    <name type="scientific">Aphidius gifuensis</name>
    <name type="common">Parasitoid wasp</name>
    <dbReference type="NCBI Taxonomy" id="684658"/>
    <lineage>
        <taxon>Eukaryota</taxon>
        <taxon>Metazoa</taxon>
        <taxon>Ecdysozoa</taxon>
        <taxon>Arthropoda</taxon>
        <taxon>Hexapoda</taxon>
        <taxon>Insecta</taxon>
        <taxon>Pterygota</taxon>
        <taxon>Neoptera</taxon>
        <taxon>Endopterygota</taxon>
        <taxon>Hymenoptera</taxon>
        <taxon>Apocrita</taxon>
        <taxon>Ichneumonoidea</taxon>
        <taxon>Braconidae</taxon>
        <taxon>Aphidiinae</taxon>
        <taxon>Aphidius</taxon>
    </lineage>
</organism>
<keyword evidence="11" id="KW-0804">Transcription</keyword>
<feature type="compositionally biased region" description="Basic residues" evidence="14">
    <location>
        <begin position="15"/>
        <end position="28"/>
    </location>
</feature>